<dbReference type="RefSeq" id="WP_044835997.1">
    <property type="nucleotide sequence ID" value="NZ_CP059735.1"/>
</dbReference>
<keyword evidence="1" id="KW-0732">Signal</keyword>
<reference evidence="3 4" key="1">
    <citation type="journal article" date="2015" name="Genome Announc.">
        <title>Draft Genome Sequences of Marine Isolates of Thalassomonas viridans and Thalassomonas actiniarum.</title>
        <authorList>
            <person name="Olonade I."/>
            <person name="van Zyl L.J."/>
            <person name="Trindade M."/>
        </authorList>
    </citation>
    <scope>NUCLEOTIDE SEQUENCE [LARGE SCALE GENOMIC DNA]</scope>
    <source>
        <strain evidence="3 4">A5K-106</strain>
    </source>
</reference>
<name>A0AAE9YVE7_9GAMM</name>
<dbReference type="InterPro" id="IPR001638">
    <property type="entry name" value="Solute-binding_3/MltF_N"/>
</dbReference>
<dbReference type="Proteomes" id="UP000032568">
    <property type="component" value="Chromosome"/>
</dbReference>
<protein>
    <submittedName>
        <fullName evidence="3">Transporter substrate-binding domain-containing protein</fullName>
    </submittedName>
</protein>
<organism evidence="3 4">
    <name type="scientific">Thalassomonas actiniarum</name>
    <dbReference type="NCBI Taxonomy" id="485447"/>
    <lineage>
        <taxon>Bacteria</taxon>
        <taxon>Pseudomonadati</taxon>
        <taxon>Pseudomonadota</taxon>
        <taxon>Gammaproteobacteria</taxon>
        <taxon>Alteromonadales</taxon>
        <taxon>Colwelliaceae</taxon>
        <taxon>Thalassomonas</taxon>
    </lineage>
</organism>
<accession>A0AAE9YVE7</accession>
<evidence type="ECO:0000256" key="1">
    <source>
        <dbReference type="SAM" id="SignalP"/>
    </source>
</evidence>
<dbReference type="PANTHER" id="PTHR38834:SF3">
    <property type="entry name" value="SOLUTE-BINDING PROTEIN FAMILY 3_N-TERMINAL DOMAIN-CONTAINING PROTEIN"/>
    <property type="match status" value="1"/>
</dbReference>
<evidence type="ECO:0000313" key="3">
    <source>
        <dbReference type="EMBL" id="WDE01044.1"/>
    </source>
</evidence>
<evidence type="ECO:0000313" key="4">
    <source>
        <dbReference type="Proteomes" id="UP000032568"/>
    </source>
</evidence>
<evidence type="ECO:0000259" key="2">
    <source>
        <dbReference type="Pfam" id="PF00497"/>
    </source>
</evidence>
<dbReference type="Pfam" id="PF00497">
    <property type="entry name" value="SBP_bac_3"/>
    <property type="match status" value="1"/>
</dbReference>
<dbReference type="SUPFAM" id="SSF53850">
    <property type="entry name" value="Periplasmic binding protein-like II"/>
    <property type="match status" value="1"/>
</dbReference>
<dbReference type="Gene3D" id="3.40.190.10">
    <property type="entry name" value="Periplasmic binding protein-like II"/>
    <property type="match status" value="2"/>
</dbReference>
<proteinExistence type="predicted"/>
<dbReference type="KEGG" id="tact:SG35_010645"/>
<dbReference type="AlphaFoldDB" id="A0AAE9YVE7"/>
<sequence length="263" mass="30063">MKIKFFIFLTLGLLLPAAIAAKTDASKLLIVTEHMPPFQMKVGNELTGFTTDIIRAALALTPYNYELALYPWSRSYNIASKKENACIYSMARTKEREKLFQWTTPISITNSSFVGLAANKAISLNSIEDAKKYHTAVLKDDFTQQYLLKHGFIVNKNLFIVDNPDSFLKLLITRSHIDLILTDKITLNYRAKYNQIDPKIFQDYLRINHAPIKFYLACSNKTAPDIIATLSTAINSIKNNGRFRKIAEKWRYNNIEAVLKQSQ</sequence>
<feature type="signal peptide" evidence="1">
    <location>
        <begin position="1"/>
        <end position="20"/>
    </location>
</feature>
<feature type="chain" id="PRO_5041918649" evidence="1">
    <location>
        <begin position="21"/>
        <end position="263"/>
    </location>
</feature>
<reference evidence="3 4" key="2">
    <citation type="journal article" date="2022" name="Mar. Drugs">
        <title>Bioassay-Guided Fractionation Leads to the Detection of Cholic Acid Generated by the Rare Thalassomonas sp.</title>
        <authorList>
            <person name="Pheiffer F."/>
            <person name="Schneider Y.K."/>
            <person name="Hansen E.H."/>
            <person name="Andersen J.H."/>
            <person name="Isaksson J."/>
            <person name="Busche T."/>
            <person name="R C."/>
            <person name="Kalinowski J."/>
            <person name="Zyl L.V."/>
            <person name="Trindade M."/>
        </authorList>
    </citation>
    <scope>NUCLEOTIDE SEQUENCE [LARGE SCALE GENOMIC DNA]</scope>
    <source>
        <strain evidence="3 4">A5K-106</strain>
    </source>
</reference>
<dbReference type="PANTHER" id="PTHR38834">
    <property type="entry name" value="PERIPLASMIC SUBSTRATE BINDING PROTEIN FAMILY 3"/>
    <property type="match status" value="1"/>
</dbReference>
<gene>
    <name evidence="3" type="ORF">SG35_010645</name>
</gene>
<feature type="domain" description="Solute-binding protein family 3/N-terminal" evidence="2">
    <location>
        <begin position="31"/>
        <end position="250"/>
    </location>
</feature>
<dbReference type="EMBL" id="CP059735">
    <property type="protein sequence ID" value="WDE01044.1"/>
    <property type="molecule type" value="Genomic_DNA"/>
</dbReference>
<keyword evidence="4" id="KW-1185">Reference proteome</keyword>